<name>A0A0K2T1K6_LEPSM</name>
<dbReference type="EMBL" id="HACA01001980">
    <property type="protein sequence ID" value="CDW19341.1"/>
    <property type="molecule type" value="Transcribed_RNA"/>
</dbReference>
<proteinExistence type="predicted"/>
<reference evidence="1" key="1">
    <citation type="submission" date="2014-05" db="EMBL/GenBank/DDBJ databases">
        <authorList>
            <person name="Chronopoulou M."/>
        </authorList>
    </citation>
    <scope>NUCLEOTIDE SEQUENCE</scope>
    <source>
        <tissue evidence="1">Whole organism</tissue>
    </source>
</reference>
<evidence type="ECO:0000313" key="1">
    <source>
        <dbReference type="EMBL" id="CDW19341.1"/>
    </source>
</evidence>
<accession>A0A0K2T1K6</accession>
<dbReference type="AlphaFoldDB" id="A0A0K2T1K6"/>
<protein>
    <submittedName>
        <fullName evidence="1">Uncharacterized protein</fullName>
    </submittedName>
</protein>
<organism evidence="1">
    <name type="scientific">Lepeophtheirus salmonis</name>
    <name type="common">Salmon louse</name>
    <name type="synonym">Caligus salmonis</name>
    <dbReference type="NCBI Taxonomy" id="72036"/>
    <lineage>
        <taxon>Eukaryota</taxon>
        <taxon>Metazoa</taxon>
        <taxon>Ecdysozoa</taxon>
        <taxon>Arthropoda</taxon>
        <taxon>Crustacea</taxon>
        <taxon>Multicrustacea</taxon>
        <taxon>Hexanauplia</taxon>
        <taxon>Copepoda</taxon>
        <taxon>Siphonostomatoida</taxon>
        <taxon>Caligidae</taxon>
        <taxon>Lepeophtheirus</taxon>
    </lineage>
</organism>
<sequence>MALISSYGMKYTIILSNILRNLCMFEHRYYNSPSQTLMGRGICTMNDQSIKDDEIHQVRHRDSRSLEQNTKRGLEGNVTRISIGENMNS</sequence>